<evidence type="ECO:0000313" key="2">
    <source>
        <dbReference type="Proteomes" id="UP000821845"/>
    </source>
</evidence>
<gene>
    <name evidence="1" type="ORF">HPB50_010467</name>
</gene>
<dbReference type="Proteomes" id="UP000821845">
    <property type="component" value="Chromosome 2"/>
</dbReference>
<comment type="caution">
    <text evidence="1">The sequence shown here is derived from an EMBL/GenBank/DDBJ whole genome shotgun (WGS) entry which is preliminary data.</text>
</comment>
<accession>A0ACB7SUZ4</accession>
<organism evidence="1 2">
    <name type="scientific">Hyalomma asiaticum</name>
    <name type="common">Tick</name>
    <dbReference type="NCBI Taxonomy" id="266040"/>
    <lineage>
        <taxon>Eukaryota</taxon>
        <taxon>Metazoa</taxon>
        <taxon>Ecdysozoa</taxon>
        <taxon>Arthropoda</taxon>
        <taxon>Chelicerata</taxon>
        <taxon>Arachnida</taxon>
        <taxon>Acari</taxon>
        <taxon>Parasitiformes</taxon>
        <taxon>Ixodida</taxon>
        <taxon>Ixodoidea</taxon>
        <taxon>Ixodidae</taxon>
        <taxon>Hyalomminae</taxon>
        <taxon>Hyalomma</taxon>
    </lineage>
</organism>
<protein>
    <submittedName>
        <fullName evidence="1">Uncharacterized protein</fullName>
    </submittedName>
</protein>
<sequence length="129" mass="14240">MDVVHLKYVSSEDYMSECAWIRQAVSEDSVCLPMAKNEIEGPFSTLKTVAAVSKGLPEEYPYLFSNKSESLLNKQGKSFTDVEPQNWEIRKEEDDDVGRAAIAVCSVWAVGLGPYAGQSDHMGAIRPHG</sequence>
<name>A0ACB7SUZ4_HYAAI</name>
<keyword evidence="2" id="KW-1185">Reference proteome</keyword>
<dbReference type="EMBL" id="CM023482">
    <property type="protein sequence ID" value="KAH6938543.1"/>
    <property type="molecule type" value="Genomic_DNA"/>
</dbReference>
<evidence type="ECO:0000313" key="1">
    <source>
        <dbReference type="EMBL" id="KAH6938543.1"/>
    </source>
</evidence>
<reference evidence="1" key="1">
    <citation type="submission" date="2020-05" db="EMBL/GenBank/DDBJ databases">
        <title>Large-scale comparative analyses of tick genomes elucidate their genetic diversity and vector capacities.</title>
        <authorList>
            <person name="Jia N."/>
            <person name="Wang J."/>
            <person name="Shi W."/>
            <person name="Du L."/>
            <person name="Sun Y."/>
            <person name="Zhan W."/>
            <person name="Jiang J."/>
            <person name="Wang Q."/>
            <person name="Zhang B."/>
            <person name="Ji P."/>
            <person name="Sakyi L.B."/>
            <person name="Cui X."/>
            <person name="Yuan T."/>
            <person name="Jiang B."/>
            <person name="Yang W."/>
            <person name="Lam T.T.-Y."/>
            <person name="Chang Q."/>
            <person name="Ding S."/>
            <person name="Wang X."/>
            <person name="Zhu J."/>
            <person name="Ruan X."/>
            <person name="Zhao L."/>
            <person name="Wei J."/>
            <person name="Que T."/>
            <person name="Du C."/>
            <person name="Cheng J."/>
            <person name="Dai P."/>
            <person name="Han X."/>
            <person name="Huang E."/>
            <person name="Gao Y."/>
            <person name="Liu J."/>
            <person name="Shao H."/>
            <person name="Ye R."/>
            <person name="Li L."/>
            <person name="Wei W."/>
            <person name="Wang X."/>
            <person name="Wang C."/>
            <person name="Yang T."/>
            <person name="Huo Q."/>
            <person name="Li W."/>
            <person name="Guo W."/>
            <person name="Chen H."/>
            <person name="Zhou L."/>
            <person name="Ni X."/>
            <person name="Tian J."/>
            <person name="Zhou Y."/>
            <person name="Sheng Y."/>
            <person name="Liu T."/>
            <person name="Pan Y."/>
            <person name="Xia L."/>
            <person name="Li J."/>
            <person name="Zhao F."/>
            <person name="Cao W."/>
        </authorList>
    </citation>
    <scope>NUCLEOTIDE SEQUENCE</scope>
    <source>
        <strain evidence="1">Hyas-2018</strain>
    </source>
</reference>
<proteinExistence type="predicted"/>